<dbReference type="EMBL" id="JBHUMM010000010">
    <property type="protein sequence ID" value="MFD2671310.1"/>
    <property type="molecule type" value="Genomic_DNA"/>
</dbReference>
<name>A0ABW5R9J8_9BACL</name>
<sequence>MKLAQFDFLSDSTEDTSTRFVCFVGEESLHRFDLAITTTNRFYGKKLVTDLQSGRTAIIGPDDLEEEGYLEHVYKIKEDEAEELAAFLVQIVGPINFTDI</sequence>
<reference evidence="2" key="1">
    <citation type="journal article" date="2019" name="Int. J. Syst. Evol. Microbiol.">
        <title>The Global Catalogue of Microorganisms (GCM) 10K type strain sequencing project: providing services to taxonomists for standard genome sequencing and annotation.</title>
        <authorList>
            <consortium name="The Broad Institute Genomics Platform"/>
            <consortium name="The Broad Institute Genome Sequencing Center for Infectious Disease"/>
            <person name="Wu L."/>
            <person name="Ma J."/>
        </authorList>
    </citation>
    <scope>NUCLEOTIDE SEQUENCE [LARGE SCALE GENOMIC DNA]</scope>
    <source>
        <strain evidence="2">KCTC 33676</strain>
    </source>
</reference>
<dbReference type="Proteomes" id="UP001597497">
    <property type="component" value="Unassembled WGS sequence"/>
</dbReference>
<proteinExistence type="predicted"/>
<comment type="caution">
    <text evidence="1">The sequence shown here is derived from an EMBL/GenBank/DDBJ whole genome shotgun (WGS) entry which is preliminary data.</text>
</comment>
<dbReference type="InterPro" id="IPR021415">
    <property type="entry name" value="SAV0927-like"/>
</dbReference>
<dbReference type="RefSeq" id="WP_379928764.1">
    <property type="nucleotide sequence ID" value="NZ_JBHUMM010000010.1"/>
</dbReference>
<dbReference type="Pfam" id="PF11256">
    <property type="entry name" value="SAV0927-like"/>
    <property type="match status" value="1"/>
</dbReference>
<protein>
    <submittedName>
        <fullName evidence="1">DUF3055 domain-containing protein</fullName>
    </submittedName>
</protein>
<evidence type="ECO:0000313" key="1">
    <source>
        <dbReference type="EMBL" id="MFD2671310.1"/>
    </source>
</evidence>
<gene>
    <name evidence="1" type="ORF">ACFSUC_06790</name>
</gene>
<keyword evidence="2" id="KW-1185">Reference proteome</keyword>
<organism evidence="1 2">
    <name type="scientific">Marinicrinis sediminis</name>
    <dbReference type="NCBI Taxonomy" id="1652465"/>
    <lineage>
        <taxon>Bacteria</taxon>
        <taxon>Bacillati</taxon>
        <taxon>Bacillota</taxon>
        <taxon>Bacilli</taxon>
        <taxon>Bacillales</taxon>
        <taxon>Paenibacillaceae</taxon>
    </lineage>
</organism>
<accession>A0ABW5R9J8</accession>
<evidence type="ECO:0000313" key="2">
    <source>
        <dbReference type="Proteomes" id="UP001597497"/>
    </source>
</evidence>